<dbReference type="Proteomes" id="UP000317703">
    <property type="component" value="Segment"/>
</dbReference>
<keyword evidence="2" id="KW-1185">Reference proteome</keyword>
<accession>A0A514TV22</accession>
<evidence type="ECO:0000313" key="2">
    <source>
        <dbReference type="Proteomes" id="UP000317703"/>
    </source>
</evidence>
<reference evidence="1" key="1">
    <citation type="submission" date="2019-06" db="EMBL/GenBank/DDBJ databases">
        <title>Complete genome sequence of Aeromonas hydrophila bacteriophage PS1.</title>
        <authorList>
            <person name="Rai S."/>
            <person name="Tyagi A."/>
            <person name="Kumar N."/>
            <person name="Singh N."/>
        </authorList>
    </citation>
    <scope>NUCLEOTIDE SEQUENCE [LARGE SCALE GENOMIC DNA]</scope>
</reference>
<dbReference type="EMBL" id="MN032614">
    <property type="protein sequence ID" value="QDJ96877.1"/>
    <property type="molecule type" value="Genomic_DNA"/>
</dbReference>
<protein>
    <submittedName>
        <fullName evidence="1">Uncharacterized protein</fullName>
    </submittedName>
</protein>
<gene>
    <name evidence="1" type="ORF">PS1_0118</name>
</gene>
<evidence type="ECO:0000313" key="1">
    <source>
        <dbReference type="EMBL" id="QDJ96877.1"/>
    </source>
</evidence>
<name>A0A514TV22_9CAUD</name>
<proteinExistence type="predicted"/>
<sequence length="566" mass="65898">MDPQLLRKISKTREPFTPELVEGWHEKDLNKSVTYLENCFRNMFRSLEEKGYVFDGIEKVPPLEFYNAITKPGNGTSSGTKEFEIAKNSFYGVRVKHHFKDPVTGVCQELKEPLMFLPYTNRHGDIYTRNSLYGLQYVLSERGPSVDGGKDKTIFIRVTGYKFKVTKELHTFNRVYKVGENTITNAMNMTLPANRFYQARKDRRITNTKIPIPLLSWYLFGKYGFSQCMEEYGECEYRLDTVDTLLEHYKEKDGWEIYSNTGAIHPKAFDRPVGMPLMDDPAIAIRSKNKDGQVSNLALQYTAGLLYMFGVFNHDLDITKLDDINYWRLIIGRCSIKLAQRTEDEVYLKQMNEHFLSVEEYADDLTIDKYNKFDIEVKNTYDLLNYLMLNYSNLIKLYDPADMLHKELSSMEFLMDYMINQANNFKFQIRNKAVIIPKIINREIDTFFRLFNIDKSVRDNNVCLEQTGTDNPFIDYGLGMILQTKANVGKGPGRKKEDFDPNHPGSKIHASQPFVCSYQFTTKPNPDGRGLLQPRVRLVAGRFVALHPEDRQLYEATNHRLKFRER</sequence>
<organism evidence="1 2">
    <name type="scientific">Aeromonas phage PS1</name>
    <dbReference type="NCBI Taxonomy" id="2591406"/>
    <lineage>
        <taxon>Viruses</taxon>
        <taxon>Duplodnaviria</taxon>
        <taxon>Heunggongvirae</taxon>
        <taxon>Uroviricota</taxon>
        <taxon>Caudoviricetes</taxon>
        <taxon>Chimalliviridae</taxon>
        <taxon>Ferozepurvirus</taxon>
        <taxon>Ferozepurvirus PS1</taxon>
    </lineage>
</organism>